<feature type="transmembrane region" description="Helical" evidence="5">
    <location>
        <begin position="107"/>
        <end position="125"/>
    </location>
</feature>
<evidence type="ECO:0000259" key="6">
    <source>
        <dbReference type="PROSITE" id="PS50801"/>
    </source>
</evidence>
<dbReference type="InterPro" id="IPR001902">
    <property type="entry name" value="SLC26A/SulP_fam"/>
</dbReference>
<feature type="transmembrane region" description="Helical" evidence="5">
    <location>
        <begin position="137"/>
        <end position="155"/>
    </location>
</feature>
<dbReference type="RefSeq" id="WP_110375376.1">
    <property type="nucleotide sequence ID" value="NZ_JAHBRY010000001.1"/>
</dbReference>
<feature type="transmembrane region" description="Helical" evidence="5">
    <location>
        <begin position="185"/>
        <end position="203"/>
    </location>
</feature>
<dbReference type="Proteomes" id="UP000248021">
    <property type="component" value="Unassembled WGS sequence"/>
</dbReference>
<keyword evidence="8" id="KW-1185">Reference proteome</keyword>
<comment type="caution">
    <text evidence="7">The sequence shown here is derived from an EMBL/GenBank/DDBJ whole genome shotgun (WGS) entry which is preliminary data.</text>
</comment>
<protein>
    <submittedName>
        <fullName evidence="7">SulP family sulfate permease</fullName>
    </submittedName>
</protein>
<gene>
    <name evidence="7" type="ORF">C7450_106244</name>
</gene>
<evidence type="ECO:0000313" key="8">
    <source>
        <dbReference type="Proteomes" id="UP000248021"/>
    </source>
</evidence>
<dbReference type="InterPro" id="IPR011547">
    <property type="entry name" value="SLC26A/SulP_dom"/>
</dbReference>
<dbReference type="Pfam" id="PF01740">
    <property type="entry name" value="STAS"/>
    <property type="match status" value="1"/>
</dbReference>
<proteinExistence type="predicted"/>
<name>A0A2V3U6F1_9HYPH</name>
<organism evidence="7 8">
    <name type="scientific">Chelatococcus asaccharovorans</name>
    <dbReference type="NCBI Taxonomy" id="28210"/>
    <lineage>
        <taxon>Bacteria</taxon>
        <taxon>Pseudomonadati</taxon>
        <taxon>Pseudomonadota</taxon>
        <taxon>Alphaproteobacteria</taxon>
        <taxon>Hyphomicrobiales</taxon>
        <taxon>Chelatococcaceae</taxon>
        <taxon>Chelatococcus</taxon>
    </lineage>
</organism>
<comment type="subcellular location">
    <subcellularLocation>
        <location evidence="1">Membrane</location>
        <topology evidence="1">Multi-pass membrane protein</topology>
    </subcellularLocation>
</comment>
<evidence type="ECO:0000256" key="1">
    <source>
        <dbReference type="ARBA" id="ARBA00004141"/>
    </source>
</evidence>
<accession>A0A2V3U6F1</accession>
<keyword evidence="4 5" id="KW-0472">Membrane</keyword>
<feature type="transmembrane region" description="Helical" evidence="5">
    <location>
        <begin position="210"/>
        <end position="231"/>
    </location>
</feature>
<feature type="transmembrane region" description="Helical" evidence="5">
    <location>
        <begin position="390"/>
        <end position="420"/>
    </location>
</feature>
<evidence type="ECO:0000256" key="3">
    <source>
        <dbReference type="ARBA" id="ARBA00022989"/>
    </source>
</evidence>
<feature type="transmembrane region" description="Helical" evidence="5">
    <location>
        <begin position="68"/>
        <end position="101"/>
    </location>
</feature>
<dbReference type="InterPro" id="IPR036513">
    <property type="entry name" value="STAS_dom_sf"/>
</dbReference>
<sequence length="575" mass="59136">MTLPSSPAAPQSSLFTPKLVTVLREGYTLARFRADAVAGLTVAVVALPLSMAIAIASGTSPDRGLVTAIIGGFIISALGGSRFQIGGPAGAFIVLVAATIVRHGYDGFLLATIMAGLVLILVGALRLGTYIKFIPHPVTVGFTSGIAIIIFASQIRDLLGLTLAGPEPAALIPKLEALGQSINTINPAAAILSVSAIALIVGLRRIRPNWPGFLIAVVLAAAATTLLGLPIETIGTRFGAIPDGLPAPRLPDISLDTVIAVMPDALAMALLGGIESLLSAVVADTMTGRRHRSNCELVAQGIANVAAALFGGLVATGTIARTATNIRAGATSPVSGILHSVFLFLFLLFAASLIAYVPLAVLAAVLAVVCWNMAERHVFVQILRQSRGEALVLLATFLVTILHDLAMGIAVGVVMGSFLFMHRMADLVSVSTGGASIAAGSADVPDSEVEAPTYSASENGDILVYQISGPLFFGAASTIGAVLERIGVFPKAVVLDLSRVPLADSTAALSLKLAVDTIRSNGAAVVVCGARPEVRHILKQEGVKPPIVSYASDVDRARTLARRKIGVPVAPEPVS</sequence>
<feature type="transmembrane region" description="Helical" evidence="5">
    <location>
        <begin position="340"/>
        <end position="369"/>
    </location>
</feature>
<dbReference type="PANTHER" id="PTHR11814">
    <property type="entry name" value="SULFATE TRANSPORTER"/>
    <property type="match status" value="1"/>
</dbReference>
<evidence type="ECO:0000256" key="4">
    <source>
        <dbReference type="ARBA" id="ARBA00023136"/>
    </source>
</evidence>
<evidence type="ECO:0000313" key="7">
    <source>
        <dbReference type="EMBL" id="PXW58068.1"/>
    </source>
</evidence>
<feature type="transmembrane region" description="Helical" evidence="5">
    <location>
        <begin position="36"/>
        <end position="56"/>
    </location>
</feature>
<feature type="transmembrane region" description="Helical" evidence="5">
    <location>
        <begin position="265"/>
        <end position="285"/>
    </location>
</feature>
<evidence type="ECO:0000256" key="5">
    <source>
        <dbReference type="SAM" id="Phobius"/>
    </source>
</evidence>
<dbReference type="CDD" id="cd07042">
    <property type="entry name" value="STAS_SulP_like_sulfate_transporter"/>
    <property type="match status" value="1"/>
</dbReference>
<dbReference type="GO" id="GO:0016020">
    <property type="term" value="C:membrane"/>
    <property type="evidence" value="ECO:0007669"/>
    <property type="project" value="UniProtKB-SubCell"/>
</dbReference>
<dbReference type="SUPFAM" id="SSF52091">
    <property type="entry name" value="SpoIIaa-like"/>
    <property type="match status" value="1"/>
</dbReference>
<dbReference type="Gene3D" id="3.30.750.24">
    <property type="entry name" value="STAS domain"/>
    <property type="match status" value="1"/>
</dbReference>
<feature type="domain" description="STAS" evidence="6">
    <location>
        <begin position="452"/>
        <end position="561"/>
    </location>
</feature>
<evidence type="ECO:0000256" key="2">
    <source>
        <dbReference type="ARBA" id="ARBA00022692"/>
    </source>
</evidence>
<dbReference type="AlphaFoldDB" id="A0A2V3U6F1"/>
<dbReference type="OrthoDB" id="9769739at2"/>
<keyword evidence="2 5" id="KW-0812">Transmembrane</keyword>
<dbReference type="GO" id="GO:0055085">
    <property type="term" value="P:transmembrane transport"/>
    <property type="evidence" value="ECO:0007669"/>
    <property type="project" value="InterPro"/>
</dbReference>
<reference evidence="7 8" key="1">
    <citation type="submission" date="2018-05" db="EMBL/GenBank/DDBJ databases">
        <title>Genomic Encyclopedia of Type Strains, Phase IV (KMG-IV): sequencing the most valuable type-strain genomes for metagenomic binning, comparative biology and taxonomic classification.</title>
        <authorList>
            <person name="Goeker M."/>
        </authorList>
    </citation>
    <scope>NUCLEOTIDE SEQUENCE [LARGE SCALE GENOMIC DNA]</scope>
    <source>
        <strain evidence="7 8">DSM 6462</strain>
    </source>
</reference>
<dbReference type="InterPro" id="IPR002645">
    <property type="entry name" value="STAS_dom"/>
</dbReference>
<dbReference type="EMBL" id="QJJK01000006">
    <property type="protein sequence ID" value="PXW58068.1"/>
    <property type="molecule type" value="Genomic_DNA"/>
</dbReference>
<feature type="transmembrane region" description="Helical" evidence="5">
    <location>
        <begin position="297"/>
        <end position="320"/>
    </location>
</feature>
<dbReference type="Pfam" id="PF00916">
    <property type="entry name" value="Sulfate_transp"/>
    <property type="match status" value="1"/>
</dbReference>
<keyword evidence="3 5" id="KW-1133">Transmembrane helix</keyword>
<dbReference type="PROSITE" id="PS50801">
    <property type="entry name" value="STAS"/>
    <property type="match status" value="1"/>
</dbReference>